<feature type="compositionally biased region" description="Polar residues" evidence="1">
    <location>
        <begin position="401"/>
        <end position="414"/>
    </location>
</feature>
<dbReference type="RefSeq" id="XP_018734371.1">
    <property type="nucleotide sequence ID" value="XM_018878068.1"/>
</dbReference>
<dbReference type="GO" id="GO:0005737">
    <property type="term" value="C:cytoplasm"/>
    <property type="evidence" value="ECO:0007669"/>
    <property type="project" value="TreeGrafter"/>
</dbReference>
<dbReference type="Proteomes" id="UP000189580">
    <property type="component" value="Chromosome a"/>
</dbReference>
<evidence type="ECO:0000313" key="3">
    <source>
        <dbReference type="EMBL" id="ANB11894.1"/>
    </source>
</evidence>
<feature type="compositionally biased region" description="Low complexity" evidence="1">
    <location>
        <begin position="479"/>
        <end position="488"/>
    </location>
</feature>
<dbReference type="GeneID" id="30032987"/>
<reference evidence="3 4" key="1">
    <citation type="submission" date="2016-02" db="EMBL/GenBank/DDBJ databases">
        <title>Complete genome sequence and transcriptome regulation of the pentose utilising yeast Sugiyamaella lignohabitans.</title>
        <authorList>
            <person name="Bellasio M."/>
            <person name="Peymann A."/>
            <person name="Valli M."/>
            <person name="Sipitzky M."/>
            <person name="Graf A."/>
            <person name="Sauer M."/>
            <person name="Marx H."/>
            <person name="Mattanovich D."/>
        </authorList>
    </citation>
    <scope>NUCLEOTIDE SEQUENCE [LARGE SCALE GENOMIC DNA]</scope>
    <source>
        <strain evidence="3 4">CBS 10342</strain>
    </source>
</reference>
<dbReference type="GO" id="GO:0005524">
    <property type="term" value="F:ATP binding"/>
    <property type="evidence" value="ECO:0007669"/>
    <property type="project" value="InterPro"/>
</dbReference>
<name>A0A167CMP5_9ASCO</name>
<dbReference type="InterPro" id="IPR011009">
    <property type="entry name" value="Kinase-like_dom_sf"/>
</dbReference>
<dbReference type="GO" id="GO:0004674">
    <property type="term" value="F:protein serine/threonine kinase activity"/>
    <property type="evidence" value="ECO:0007669"/>
    <property type="project" value="UniProtKB-KW"/>
</dbReference>
<feature type="domain" description="Protein kinase" evidence="2">
    <location>
        <begin position="27"/>
        <end position="294"/>
    </location>
</feature>
<evidence type="ECO:0000259" key="2">
    <source>
        <dbReference type="PROSITE" id="PS50011"/>
    </source>
</evidence>
<dbReference type="GO" id="GO:0010506">
    <property type="term" value="P:regulation of autophagy"/>
    <property type="evidence" value="ECO:0007669"/>
    <property type="project" value="InterPro"/>
</dbReference>
<feature type="compositionally biased region" description="Low complexity" evidence="1">
    <location>
        <begin position="552"/>
        <end position="562"/>
    </location>
</feature>
<feature type="region of interest" description="Disordered" evidence="1">
    <location>
        <begin position="701"/>
        <end position="721"/>
    </location>
</feature>
<feature type="region of interest" description="Disordered" evidence="1">
    <location>
        <begin position="401"/>
        <end position="445"/>
    </location>
</feature>
<keyword evidence="3" id="KW-0723">Serine/threonine-protein kinase</keyword>
<dbReference type="InterPro" id="IPR008271">
    <property type="entry name" value="Ser/Thr_kinase_AS"/>
</dbReference>
<keyword evidence="3" id="KW-0418">Kinase</keyword>
<dbReference type="OrthoDB" id="4062651at2759"/>
<organism evidence="3 4">
    <name type="scientific">Sugiyamaella lignohabitans</name>
    <dbReference type="NCBI Taxonomy" id="796027"/>
    <lineage>
        <taxon>Eukaryota</taxon>
        <taxon>Fungi</taxon>
        <taxon>Dikarya</taxon>
        <taxon>Ascomycota</taxon>
        <taxon>Saccharomycotina</taxon>
        <taxon>Dipodascomycetes</taxon>
        <taxon>Dipodascales</taxon>
        <taxon>Trichomonascaceae</taxon>
        <taxon>Sugiyamaella</taxon>
    </lineage>
</organism>
<dbReference type="PROSITE" id="PS00108">
    <property type="entry name" value="PROTEIN_KINASE_ST"/>
    <property type="match status" value="1"/>
</dbReference>
<dbReference type="SUPFAM" id="SSF56112">
    <property type="entry name" value="Protein kinase-like (PK-like)"/>
    <property type="match status" value="1"/>
</dbReference>
<feature type="region of interest" description="Disordered" evidence="1">
    <location>
        <begin position="532"/>
        <end position="562"/>
    </location>
</feature>
<dbReference type="EMBL" id="CP014501">
    <property type="protein sequence ID" value="ANB11894.1"/>
    <property type="molecule type" value="Genomic_DNA"/>
</dbReference>
<dbReference type="PROSITE" id="PS50011">
    <property type="entry name" value="PROTEIN_KINASE_DOM"/>
    <property type="match status" value="1"/>
</dbReference>
<dbReference type="PANTHER" id="PTHR24348">
    <property type="entry name" value="SERINE/THREONINE-PROTEIN KINASE UNC-51-RELATED"/>
    <property type="match status" value="1"/>
</dbReference>
<keyword evidence="3" id="KW-0808">Transferase</keyword>
<gene>
    <name evidence="3" type="primary">KSP1</name>
    <name evidence="3" type="ORF">AWJ20_121</name>
</gene>
<keyword evidence="4" id="KW-1185">Reference proteome</keyword>
<dbReference type="FunFam" id="1.10.510.10:FF:000693">
    <property type="entry name" value="Serine/threonine protein kinase, putative"/>
    <property type="match status" value="1"/>
</dbReference>
<protein>
    <submittedName>
        <fullName evidence="3">Putative serine/threonine protein kinase KSP1</fullName>
    </submittedName>
</protein>
<dbReference type="Pfam" id="PF00069">
    <property type="entry name" value="Pkinase"/>
    <property type="match status" value="1"/>
</dbReference>
<dbReference type="AlphaFoldDB" id="A0A167CMP5"/>
<dbReference type="SMART" id="SM00220">
    <property type="entry name" value="S_TKc"/>
    <property type="match status" value="1"/>
</dbReference>
<accession>A0A167CMP5</accession>
<proteinExistence type="predicted"/>
<evidence type="ECO:0000256" key="1">
    <source>
        <dbReference type="SAM" id="MobiDB-lite"/>
    </source>
</evidence>
<sequence length="721" mass="78685">MPAITEKPPTQSQTSASPSKSLLNGRYQIIADINKGSYGVVSLAKDIGGDGSLVAIKCITKSSNCAVYEEALYEVEMHKRLGNHPNIVQLIDFFDENSKAYLVLEYCAPGDLYEAIKAGRGPREQNCVLDFMLQLIDSVEYCHSKGVYHRDIKPENILIGNDGSVKLADWGLATCTKINGEFGIGSERYMAPELFDQANTKEYDAEKADIWALGICLLNILFGRNPFTVASQKDKLFLDFATAREALFDIFPSLSEDVFAALRHCLTMDPDNRSLSKLRKELLAVRMWTTDEYYEDEDVYDDDEFGLNLNDNEINEYEQQSNNEKTTKNNDDFEDNDDTVVGGFVKASSGALATVHGGSISAANGEHEPFATKTPGPHHAPSPLAIFQESLAVPQDFISTTTNRQPFRTPTGLVNHSPLRQDLDWNRTMQFTPPTRENGFFPNSKVKTPSNLSFVLSARGGNGSGFPMQSVGEDDESGLLESSTSSASRSRRGSDGSTNSIIDDEHHEDVFAMDGELSGSFNKLSLNSGHNNSNIINGGARAVPTSNERAGSGSDSSISSVPSLVKSTTLEEASLPSQRFTFNGASASFTPSNMTIPKMIVQGASPERRKTAFLASSAPPVRDFLNLGKSWSDIDFEDDDDADFVEDDFYYNKLRNAVPAGTGTVTSVSGSNSQRLDDAMASKETSAVSIKPMATKSRLPAIAGKSHPTPGQSWVYPHWVE</sequence>
<dbReference type="InterPro" id="IPR000719">
    <property type="entry name" value="Prot_kinase_dom"/>
</dbReference>
<dbReference type="InterPro" id="IPR045269">
    <property type="entry name" value="Atg1-like"/>
</dbReference>
<dbReference type="Gene3D" id="1.10.510.10">
    <property type="entry name" value="Transferase(Phosphotransferase) domain 1"/>
    <property type="match status" value="1"/>
</dbReference>
<evidence type="ECO:0000313" key="4">
    <source>
        <dbReference type="Proteomes" id="UP000189580"/>
    </source>
</evidence>
<dbReference type="KEGG" id="slb:AWJ20_121"/>
<feature type="region of interest" description="Disordered" evidence="1">
    <location>
        <begin position="462"/>
        <end position="505"/>
    </location>
</feature>